<dbReference type="AlphaFoldDB" id="A0A916V1C9"/>
<reference evidence="1" key="1">
    <citation type="journal article" date="2014" name="Int. J. Syst. Evol. Microbiol.">
        <title>Complete genome sequence of Corynebacterium casei LMG S-19264T (=DSM 44701T), isolated from a smear-ripened cheese.</title>
        <authorList>
            <consortium name="US DOE Joint Genome Institute (JGI-PGF)"/>
            <person name="Walter F."/>
            <person name="Albersmeier A."/>
            <person name="Kalinowski J."/>
            <person name="Ruckert C."/>
        </authorList>
    </citation>
    <scope>NUCLEOTIDE SEQUENCE</scope>
    <source>
        <strain evidence="1">CGMCC 1.10998</strain>
    </source>
</reference>
<dbReference type="EMBL" id="BMED01000006">
    <property type="protein sequence ID" value="GGC96076.1"/>
    <property type="molecule type" value="Genomic_DNA"/>
</dbReference>
<dbReference type="Proteomes" id="UP000637423">
    <property type="component" value="Unassembled WGS sequence"/>
</dbReference>
<evidence type="ECO:0000313" key="1">
    <source>
        <dbReference type="EMBL" id="GGC96076.1"/>
    </source>
</evidence>
<sequence>MRLLNTVVGPSALTDGFTRITARIVMDIEEEMSLWVDVPDELKDGISDSGNPWVIAMLPIAAARHENIQLSLPVDALLLENLRGISKIWSGWYPELSEVAIDCSTFSSIETLKPEKCAAFFSGGIDSYYTIARRLPDSGTGLPVVGHIDDLLSVWGFDVSANDEASFSPMAKGLISAAKQIRRKHAIIRTNLRDNRTPWFTRWGPLTNGAGLAFISLVLEKRYRQVVLGSSFPNYTYVDWGSHPLVDHLFSTSATQIVHDGPSVTRVQKTDLAAQFPPAQSALHVCHAIGDDNCSECEKCYRTMITLDILGHKERMSKVFDWSKYHVEAVRKIKIGSKGDKVFYGEILDAARAAKRADLVSELESAGIRSRTASPALKTSEWLMQLPGLWRAGMALRKFVLRNSITAKYIKHSSDKP</sequence>
<organism evidence="1 2">
    <name type="scientific">Undibacterium terreum</name>
    <dbReference type="NCBI Taxonomy" id="1224302"/>
    <lineage>
        <taxon>Bacteria</taxon>
        <taxon>Pseudomonadati</taxon>
        <taxon>Pseudomonadota</taxon>
        <taxon>Betaproteobacteria</taxon>
        <taxon>Burkholderiales</taxon>
        <taxon>Oxalobacteraceae</taxon>
        <taxon>Undibacterium</taxon>
    </lineage>
</organism>
<dbReference type="RefSeq" id="WP_188568799.1">
    <property type="nucleotide sequence ID" value="NZ_BMED01000006.1"/>
</dbReference>
<protein>
    <submittedName>
        <fullName evidence="1">Uncharacterized protein</fullName>
    </submittedName>
</protein>
<proteinExistence type="predicted"/>
<name>A0A916V1C9_9BURK</name>
<accession>A0A916V1C9</accession>
<keyword evidence="2" id="KW-1185">Reference proteome</keyword>
<comment type="caution">
    <text evidence="1">The sequence shown here is derived from an EMBL/GenBank/DDBJ whole genome shotgun (WGS) entry which is preliminary data.</text>
</comment>
<gene>
    <name evidence="1" type="ORF">GCM10011396_49350</name>
</gene>
<reference evidence="1" key="2">
    <citation type="submission" date="2020-09" db="EMBL/GenBank/DDBJ databases">
        <authorList>
            <person name="Sun Q."/>
            <person name="Zhou Y."/>
        </authorList>
    </citation>
    <scope>NUCLEOTIDE SEQUENCE</scope>
    <source>
        <strain evidence="1">CGMCC 1.10998</strain>
    </source>
</reference>
<evidence type="ECO:0000313" key="2">
    <source>
        <dbReference type="Proteomes" id="UP000637423"/>
    </source>
</evidence>